<dbReference type="PROSITE" id="PS00166">
    <property type="entry name" value="ENOYL_COA_HYDRATASE"/>
    <property type="match status" value="1"/>
</dbReference>
<dbReference type="SUPFAM" id="SSF52096">
    <property type="entry name" value="ClpP/crotonase"/>
    <property type="match status" value="1"/>
</dbReference>
<dbReference type="Pfam" id="PF00378">
    <property type="entry name" value="ECH_1"/>
    <property type="match status" value="1"/>
</dbReference>
<dbReference type="InterPro" id="IPR001753">
    <property type="entry name" value="Enoyl-CoA_hydra/iso"/>
</dbReference>
<dbReference type="CDD" id="cd06558">
    <property type="entry name" value="crotonase-like"/>
    <property type="match status" value="1"/>
</dbReference>
<reference evidence="3 4" key="1">
    <citation type="submission" date="2018-06" db="EMBL/GenBank/DDBJ databases">
        <title>Sphaerisporangium craniellae sp. nov., isolated from a marine sponge in the South China Sea.</title>
        <authorList>
            <person name="Li L."/>
        </authorList>
    </citation>
    <scope>NUCLEOTIDE SEQUENCE [LARGE SCALE GENOMIC DNA]</scope>
    <source>
        <strain evidence="3 4">LHW63015</strain>
    </source>
</reference>
<gene>
    <name evidence="3" type="ORF">DP939_15930</name>
</gene>
<evidence type="ECO:0008006" key="5">
    <source>
        <dbReference type="Google" id="ProtNLM"/>
    </source>
</evidence>
<dbReference type="PANTHER" id="PTHR43802:SF1">
    <property type="entry name" value="IP11341P-RELATED"/>
    <property type="match status" value="1"/>
</dbReference>
<dbReference type="Gene3D" id="3.90.226.10">
    <property type="entry name" value="2-enoyl-CoA Hydratase, Chain A, domain 1"/>
    <property type="match status" value="1"/>
</dbReference>
<protein>
    <recommendedName>
        <fullName evidence="5">Enoyl-CoA hydratase</fullName>
    </recommendedName>
</protein>
<comment type="caution">
    <text evidence="3">The sequence shown here is derived from an EMBL/GenBank/DDBJ whole genome shotgun (WGS) entry which is preliminary data.</text>
</comment>
<dbReference type="EMBL" id="QMEY01000005">
    <property type="protein sequence ID" value="RBQ19405.1"/>
    <property type="molecule type" value="Genomic_DNA"/>
</dbReference>
<evidence type="ECO:0000256" key="1">
    <source>
        <dbReference type="ARBA" id="ARBA00005254"/>
    </source>
</evidence>
<comment type="similarity">
    <text evidence="1 2">Belongs to the enoyl-CoA hydratase/isomerase family.</text>
</comment>
<dbReference type="InterPro" id="IPR018376">
    <property type="entry name" value="Enoyl-CoA_hyd/isom_CS"/>
</dbReference>
<sequence>MNDLRLTREGVAMVIGLDRPETLNALRRRTLAGLREALEEAEHDDRVRVVVLTGTGRAFSSGVDLTEAEAHLTTAGAEEIAAWIGEFQDLTRQAAGHSKIIIAAVNGLAVGAGAELAIACDLRLAAGTAAFAFPEARRGLYPTNGVLYHLPRLVGQGLAADLLLTGRKLGAADALAAGLVSRVVEAEDLLPTTLAFAETIGSAARTPIALIKRHLRGSWDLDLEQVLALETEGLLECLRATDLLPRLTIGSDR</sequence>
<evidence type="ECO:0000256" key="2">
    <source>
        <dbReference type="RuleBase" id="RU003707"/>
    </source>
</evidence>
<dbReference type="Proteomes" id="UP000253303">
    <property type="component" value="Unassembled WGS sequence"/>
</dbReference>
<accession>A0A366LZM2</accession>
<name>A0A366LZM2_9ACTN</name>
<keyword evidence="4" id="KW-1185">Reference proteome</keyword>
<organism evidence="3 4">
    <name type="scientific">Spongiactinospora rosea</name>
    <dbReference type="NCBI Taxonomy" id="2248750"/>
    <lineage>
        <taxon>Bacteria</taxon>
        <taxon>Bacillati</taxon>
        <taxon>Actinomycetota</taxon>
        <taxon>Actinomycetes</taxon>
        <taxon>Streptosporangiales</taxon>
        <taxon>Streptosporangiaceae</taxon>
        <taxon>Spongiactinospora</taxon>
    </lineage>
</organism>
<evidence type="ECO:0000313" key="3">
    <source>
        <dbReference type="EMBL" id="RBQ19405.1"/>
    </source>
</evidence>
<dbReference type="GO" id="GO:0003824">
    <property type="term" value="F:catalytic activity"/>
    <property type="evidence" value="ECO:0007669"/>
    <property type="project" value="InterPro"/>
</dbReference>
<dbReference type="RefSeq" id="WP_113981466.1">
    <property type="nucleotide sequence ID" value="NZ_QMEY01000005.1"/>
</dbReference>
<evidence type="ECO:0000313" key="4">
    <source>
        <dbReference type="Proteomes" id="UP000253303"/>
    </source>
</evidence>
<proteinExistence type="inferred from homology"/>
<dbReference type="OrthoDB" id="9777711at2"/>
<dbReference type="InterPro" id="IPR029045">
    <property type="entry name" value="ClpP/crotonase-like_dom_sf"/>
</dbReference>
<dbReference type="PANTHER" id="PTHR43802">
    <property type="entry name" value="ENOYL-COA HYDRATASE"/>
    <property type="match status" value="1"/>
</dbReference>
<dbReference type="AlphaFoldDB" id="A0A366LZM2"/>